<feature type="active site" description="Charge relay system" evidence="10">
    <location>
        <position position="76"/>
    </location>
</feature>
<dbReference type="EMBL" id="CP027806">
    <property type="protein sequence ID" value="AXJ01894.1"/>
    <property type="molecule type" value="Genomic_DNA"/>
</dbReference>
<dbReference type="KEGG" id="cprv:CYPRO_2652"/>
<dbReference type="SUPFAM" id="SSF75304">
    <property type="entry name" value="Amidase signature (AS) enzymes"/>
    <property type="match status" value="1"/>
</dbReference>
<dbReference type="Gene3D" id="3.90.1300.10">
    <property type="entry name" value="Amidase signature (AS) domain"/>
    <property type="match status" value="1"/>
</dbReference>
<evidence type="ECO:0000256" key="3">
    <source>
        <dbReference type="ARBA" id="ARBA00012739"/>
    </source>
</evidence>
<gene>
    <name evidence="10" type="primary">gatA</name>
    <name evidence="12" type="ORF">CYPRO_2652</name>
</gene>
<dbReference type="Proteomes" id="UP000254808">
    <property type="component" value="Chromosome"/>
</dbReference>
<dbReference type="InterPro" id="IPR000120">
    <property type="entry name" value="Amidase"/>
</dbReference>
<evidence type="ECO:0000256" key="10">
    <source>
        <dbReference type="HAMAP-Rule" id="MF_00120"/>
    </source>
</evidence>
<dbReference type="InterPro" id="IPR004412">
    <property type="entry name" value="GatA"/>
</dbReference>
<keyword evidence="8 10" id="KW-0648">Protein biosynthesis</keyword>
<evidence type="ECO:0000313" key="12">
    <source>
        <dbReference type="EMBL" id="AXJ01894.1"/>
    </source>
</evidence>
<evidence type="ECO:0000256" key="8">
    <source>
        <dbReference type="ARBA" id="ARBA00022917"/>
    </source>
</evidence>
<evidence type="ECO:0000256" key="4">
    <source>
        <dbReference type="ARBA" id="ARBA00014428"/>
    </source>
</evidence>
<dbReference type="PROSITE" id="PS00571">
    <property type="entry name" value="AMIDASES"/>
    <property type="match status" value="1"/>
</dbReference>
<accession>A0A345UN42</accession>
<evidence type="ECO:0000256" key="2">
    <source>
        <dbReference type="ARBA" id="ARBA00011123"/>
    </source>
</evidence>
<feature type="active site" description="Acyl-ester intermediate" evidence="10">
    <location>
        <position position="175"/>
    </location>
</feature>
<dbReference type="HAMAP" id="MF_00120">
    <property type="entry name" value="GatA"/>
    <property type="match status" value="1"/>
</dbReference>
<sequence>MQPTGIRETQRLIAEGALTAEQITGHFLETIERDNPELNAFTTIAGTQAMQQARETDQQFWDRKAGRLAGAVIGIKEAIVERGRVCTAGSKMLAGFESVYDATAVQRLRDEGAILIGRLNMDEFAMGSSTENSAFGITRNPADKTKVPGGSSGGSAAAVAAGMCHATLGSDTGGSVRQPASLCGVVGLKPTYGRISRHGLIAYASSFDCIGPLTHSVEDAALLLSVLAGHDHSDATSSRKPVPDYLAESETLPQGLRVGLPVEYFGDGLDPEVKALVMQQVEALKAAGAVPVPLSLPHTPYAVATYYILATAEASSNLARYDGIRYGHRTDRAQMMEALANEKKMLQKAGQDPASVESALIRLYKQSRTEGFGPEVKRRIMLGTYVLSAGYYDAYYGKAQRIRRLIQQDFLSAFEHCDVILSPTSPTTAFGIGEKTDDPLQMYLSDIYTISANLAGIPALSLPAGTHPADGLPVGVQLMAPHFREDLLFAAGRQLEQHQATTTRA</sequence>
<keyword evidence="12" id="KW-0808">Transferase</keyword>
<dbReference type="GO" id="GO:0016740">
    <property type="term" value="F:transferase activity"/>
    <property type="evidence" value="ECO:0007669"/>
    <property type="project" value="UniProtKB-KW"/>
</dbReference>
<evidence type="ECO:0000256" key="5">
    <source>
        <dbReference type="ARBA" id="ARBA00022598"/>
    </source>
</evidence>
<evidence type="ECO:0000256" key="1">
    <source>
        <dbReference type="ARBA" id="ARBA00008069"/>
    </source>
</evidence>
<dbReference type="GO" id="GO:0030956">
    <property type="term" value="C:glutamyl-tRNA(Gln) amidotransferase complex"/>
    <property type="evidence" value="ECO:0007669"/>
    <property type="project" value="InterPro"/>
</dbReference>
<keyword evidence="7 10" id="KW-0067">ATP-binding</keyword>
<feature type="active site" description="Charge relay system" evidence="10">
    <location>
        <position position="151"/>
    </location>
</feature>
<name>A0A345UN42_9BACT</name>
<keyword evidence="5 10" id="KW-0436">Ligase</keyword>
<organism evidence="12 13">
    <name type="scientific">Cyclonatronum proteinivorum</name>
    <dbReference type="NCBI Taxonomy" id="1457365"/>
    <lineage>
        <taxon>Bacteria</taxon>
        <taxon>Pseudomonadati</taxon>
        <taxon>Balneolota</taxon>
        <taxon>Balneolia</taxon>
        <taxon>Balneolales</taxon>
        <taxon>Cyclonatronaceae</taxon>
        <taxon>Cyclonatronum</taxon>
    </lineage>
</organism>
<proteinExistence type="inferred from homology"/>
<dbReference type="EC" id="6.3.5.7" evidence="3 10"/>
<comment type="similarity">
    <text evidence="1 10">Belongs to the amidase family. GatA subfamily.</text>
</comment>
<dbReference type="PANTHER" id="PTHR11895:SF7">
    <property type="entry name" value="GLUTAMYL-TRNA(GLN) AMIDOTRANSFERASE SUBUNIT A, MITOCHONDRIAL"/>
    <property type="match status" value="1"/>
</dbReference>
<evidence type="ECO:0000256" key="9">
    <source>
        <dbReference type="ARBA" id="ARBA00047407"/>
    </source>
</evidence>
<dbReference type="AlphaFoldDB" id="A0A345UN42"/>
<dbReference type="GO" id="GO:0005524">
    <property type="term" value="F:ATP binding"/>
    <property type="evidence" value="ECO:0007669"/>
    <property type="project" value="UniProtKB-KW"/>
</dbReference>
<dbReference type="OrthoDB" id="9811471at2"/>
<evidence type="ECO:0000256" key="6">
    <source>
        <dbReference type="ARBA" id="ARBA00022741"/>
    </source>
</evidence>
<dbReference type="InterPro" id="IPR023631">
    <property type="entry name" value="Amidase_dom"/>
</dbReference>
<dbReference type="InterPro" id="IPR020556">
    <property type="entry name" value="Amidase_CS"/>
</dbReference>
<dbReference type="InterPro" id="IPR036928">
    <property type="entry name" value="AS_sf"/>
</dbReference>
<evidence type="ECO:0000259" key="11">
    <source>
        <dbReference type="Pfam" id="PF01425"/>
    </source>
</evidence>
<evidence type="ECO:0000256" key="7">
    <source>
        <dbReference type="ARBA" id="ARBA00022840"/>
    </source>
</evidence>
<keyword evidence="6 10" id="KW-0547">Nucleotide-binding</keyword>
<comment type="function">
    <text evidence="10">Allows the formation of correctly charged Gln-tRNA(Gln) through the transamidation of misacylated Glu-tRNA(Gln) in organisms which lack glutaminyl-tRNA synthetase. The reaction takes place in the presence of glutamine and ATP through an activated gamma-phospho-Glu-tRNA(Gln).</text>
</comment>
<feature type="domain" description="Amidase" evidence="11">
    <location>
        <begin position="23"/>
        <end position="488"/>
    </location>
</feature>
<dbReference type="RefSeq" id="WP_114985038.1">
    <property type="nucleotide sequence ID" value="NZ_CP027806.1"/>
</dbReference>
<protein>
    <recommendedName>
        <fullName evidence="4 10">Glutamyl-tRNA(Gln) amidotransferase subunit A</fullName>
        <shortName evidence="10">Glu-ADT subunit A</shortName>
        <ecNumber evidence="3 10">6.3.5.7</ecNumber>
    </recommendedName>
</protein>
<dbReference type="PANTHER" id="PTHR11895">
    <property type="entry name" value="TRANSAMIDASE"/>
    <property type="match status" value="1"/>
</dbReference>
<dbReference type="GO" id="GO:0050567">
    <property type="term" value="F:glutaminyl-tRNA synthase (glutamine-hydrolyzing) activity"/>
    <property type="evidence" value="ECO:0007669"/>
    <property type="project" value="UniProtKB-UniRule"/>
</dbReference>
<reference evidence="12 13" key="1">
    <citation type="submission" date="2018-03" db="EMBL/GenBank/DDBJ databases">
        <title>Phenotypic and genomic properties of Cyclonatronum proteinivorum gen. nov., sp. nov., a haloalkaliphilic bacteroidete from soda lakes possessing Na+-translocating rhodopsin.</title>
        <authorList>
            <person name="Toshchakov S.V."/>
            <person name="Korzhenkov A."/>
            <person name="Samarov N.I."/>
            <person name="Kublanov I.V."/>
            <person name="Muntyan M.S."/>
            <person name="Sorokin D.Y."/>
        </authorList>
    </citation>
    <scope>NUCLEOTIDE SEQUENCE [LARGE SCALE GENOMIC DNA]</scope>
    <source>
        <strain evidence="12 13">Omega</strain>
    </source>
</reference>
<comment type="subunit">
    <text evidence="2 10">Heterotrimer of A, B and C subunits.</text>
</comment>
<dbReference type="NCBIfam" id="TIGR00132">
    <property type="entry name" value="gatA"/>
    <property type="match status" value="1"/>
</dbReference>
<evidence type="ECO:0000313" key="13">
    <source>
        <dbReference type="Proteomes" id="UP000254808"/>
    </source>
</evidence>
<dbReference type="GO" id="GO:0006412">
    <property type="term" value="P:translation"/>
    <property type="evidence" value="ECO:0007669"/>
    <property type="project" value="UniProtKB-UniRule"/>
</dbReference>
<comment type="catalytic activity">
    <reaction evidence="9 10">
        <text>L-glutamyl-tRNA(Gln) + L-glutamine + ATP + H2O = L-glutaminyl-tRNA(Gln) + L-glutamate + ADP + phosphate + H(+)</text>
        <dbReference type="Rhea" id="RHEA:17521"/>
        <dbReference type="Rhea" id="RHEA-COMP:9681"/>
        <dbReference type="Rhea" id="RHEA-COMP:9684"/>
        <dbReference type="ChEBI" id="CHEBI:15377"/>
        <dbReference type="ChEBI" id="CHEBI:15378"/>
        <dbReference type="ChEBI" id="CHEBI:29985"/>
        <dbReference type="ChEBI" id="CHEBI:30616"/>
        <dbReference type="ChEBI" id="CHEBI:43474"/>
        <dbReference type="ChEBI" id="CHEBI:58359"/>
        <dbReference type="ChEBI" id="CHEBI:78520"/>
        <dbReference type="ChEBI" id="CHEBI:78521"/>
        <dbReference type="ChEBI" id="CHEBI:456216"/>
        <dbReference type="EC" id="6.3.5.7"/>
    </reaction>
</comment>
<keyword evidence="13" id="KW-1185">Reference proteome</keyword>
<dbReference type="Pfam" id="PF01425">
    <property type="entry name" value="Amidase"/>
    <property type="match status" value="1"/>
</dbReference>